<feature type="region of interest" description="Disordered" evidence="14">
    <location>
        <begin position="1"/>
        <end position="20"/>
    </location>
</feature>
<keyword evidence="10" id="KW-0325">Glycoprotein</keyword>
<name>A0A5C7HIW3_9ROSI</name>
<comment type="similarity">
    <text evidence="3">Belongs to the glycosyltransferase GT106 family.</text>
</comment>
<evidence type="ECO:0000256" key="3">
    <source>
        <dbReference type="ARBA" id="ARBA00007737"/>
    </source>
</evidence>
<feature type="compositionally biased region" description="Low complexity" evidence="14">
    <location>
        <begin position="513"/>
        <end position="528"/>
    </location>
</feature>
<reference evidence="17" key="1">
    <citation type="journal article" date="2019" name="Gigascience">
        <title>De novo genome assembly of the endangered Acer yangbiense, a plant species with extremely small populations endemic to Yunnan Province, China.</title>
        <authorList>
            <person name="Yang J."/>
            <person name="Wariss H.M."/>
            <person name="Tao L."/>
            <person name="Zhang R."/>
            <person name="Yun Q."/>
            <person name="Hollingsworth P."/>
            <person name="Dao Z."/>
            <person name="Luo G."/>
            <person name="Guo H."/>
            <person name="Ma Y."/>
            <person name="Sun W."/>
        </authorList>
    </citation>
    <scope>NUCLEOTIDE SEQUENCE [LARGE SCALE GENOMIC DNA]</scope>
    <source>
        <strain evidence="17">cv. Malutang</strain>
    </source>
</reference>
<keyword evidence="5" id="KW-0808">Transferase</keyword>
<evidence type="ECO:0000256" key="5">
    <source>
        <dbReference type="ARBA" id="ARBA00022679"/>
    </source>
</evidence>
<evidence type="ECO:0000256" key="14">
    <source>
        <dbReference type="SAM" id="MobiDB-lite"/>
    </source>
</evidence>
<keyword evidence="8 15" id="KW-1133">Transmembrane helix</keyword>
<evidence type="ECO:0000313" key="17">
    <source>
        <dbReference type="Proteomes" id="UP000323000"/>
    </source>
</evidence>
<dbReference type="InterPro" id="IPR019378">
    <property type="entry name" value="GDP-Fuc_O-FucTrfase"/>
</dbReference>
<dbReference type="GO" id="GO:0005737">
    <property type="term" value="C:cytoplasm"/>
    <property type="evidence" value="ECO:0007669"/>
    <property type="project" value="TreeGrafter"/>
</dbReference>
<evidence type="ECO:0000256" key="4">
    <source>
        <dbReference type="ARBA" id="ARBA00022676"/>
    </source>
</evidence>
<keyword evidence="4" id="KW-0328">Glycosyltransferase</keyword>
<dbReference type="CDD" id="cd11299">
    <property type="entry name" value="O-FucT_plant"/>
    <property type="match status" value="1"/>
</dbReference>
<keyword evidence="6 15" id="KW-0812">Transmembrane</keyword>
<dbReference type="GO" id="GO:0016757">
    <property type="term" value="F:glycosyltransferase activity"/>
    <property type="evidence" value="ECO:0007669"/>
    <property type="project" value="UniProtKB-KW"/>
</dbReference>
<dbReference type="Proteomes" id="UP000323000">
    <property type="component" value="Chromosome 8"/>
</dbReference>
<keyword evidence="11" id="KW-0294">Fucose metabolism</keyword>
<comment type="caution">
    <text evidence="16">The sequence shown here is derived from an EMBL/GenBank/DDBJ whole genome shotgun (WGS) entry which is preliminary data.</text>
</comment>
<dbReference type="InterPro" id="IPR024709">
    <property type="entry name" value="FucosylTrfase_pln"/>
</dbReference>
<evidence type="ECO:0000313" key="16">
    <source>
        <dbReference type="EMBL" id="TXG56695.1"/>
    </source>
</evidence>
<keyword evidence="17" id="KW-1185">Reference proteome</keyword>
<evidence type="ECO:0000256" key="8">
    <source>
        <dbReference type="ARBA" id="ARBA00022989"/>
    </source>
</evidence>
<sequence length="534" mass="60725">MENTKVDVGREESQYKDRELKRNASNSNNIKYILVTGIKGEKLKKLIFERTKSDIKSPPLAQYKLALIVAAIILLLWACAVQLTSFQADQAIASIARKFQPTTTTSLISFPIERVYTSKGYLMVSSNGGLNQMRTGICDMVAIARYMNVTLIVPELDYKSFWNDQRQESLINFFQFEDIFDVEYFMKSLRDEVRILKELPTEEKNQLLTNNSLYSMPPVVPRFKKYKVVHFTKTDARLANNGLSPRVQKLRCRAMYDALRFTAPIEELGKKIVTILKGKGSFLALHLRYEMDMLAFSGCTEGCTPQEAQNLTDMRYAYPWWKEKEIDSEKKRQAGLCPLTPEETALVLRALEIDSNMQIYIAAGDIYGGERRMAALRESYPNLVKKETLLAASDLEPFQNHSNQMAALDYIVSLESDIFMPTIGGHMAQVVEGHRRYLGYKVTINLDKLAVVSLIDEYRNGTLSWDKFSESMKAAHENRMGGPTKRLKIPGKPKEEDYFYINPQECLPPFVPSSNTTINTSSDNTTDSKGQVVS</sequence>
<evidence type="ECO:0000256" key="13">
    <source>
        <dbReference type="ARBA" id="ARBA00030350"/>
    </source>
</evidence>
<evidence type="ECO:0000256" key="9">
    <source>
        <dbReference type="ARBA" id="ARBA00023136"/>
    </source>
</evidence>
<proteinExistence type="inferred from homology"/>
<evidence type="ECO:0000256" key="1">
    <source>
        <dbReference type="ARBA" id="ARBA00004606"/>
    </source>
</evidence>
<keyword evidence="9 15" id="KW-0472">Membrane</keyword>
<evidence type="ECO:0000256" key="2">
    <source>
        <dbReference type="ARBA" id="ARBA00004881"/>
    </source>
</evidence>
<keyword evidence="7" id="KW-0735">Signal-anchor</keyword>
<keyword evidence="12" id="KW-0119">Carbohydrate metabolism</keyword>
<evidence type="ECO:0000256" key="12">
    <source>
        <dbReference type="ARBA" id="ARBA00023277"/>
    </source>
</evidence>
<evidence type="ECO:0000256" key="11">
    <source>
        <dbReference type="ARBA" id="ARBA00023253"/>
    </source>
</evidence>
<protein>
    <recommendedName>
        <fullName evidence="13">O-fucosyltransferase family protein</fullName>
    </recommendedName>
</protein>
<dbReference type="GO" id="GO:0006004">
    <property type="term" value="P:fucose metabolic process"/>
    <property type="evidence" value="ECO:0007669"/>
    <property type="project" value="UniProtKB-KW"/>
</dbReference>
<dbReference type="AlphaFoldDB" id="A0A5C7HIW3"/>
<evidence type="ECO:0000256" key="10">
    <source>
        <dbReference type="ARBA" id="ARBA00023180"/>
    </source>
</evidence>
<accession>A0A5C7HIW3</accession>
<dbReference type="PANTHER" id="PTHR31741:SF45">
    <property type="entry name" value="O-FUCOSYLTRANSFERASE FAMILY PROTEIN"/>
    <property type="match status" value="1"/>
</dbReference>
<feature type="region of interest" description="Disordered" evidence="14">
    <location>
        <begin position="511"/>
        <end position="534"/>
    </location>
</feature>
<dbReference type="OrthoDB" id="1874781at2759"/>
<evidence type="ECO:0000256" key="7">
    <source>
        <dbReference type="ARBA" id="ARBA00022968"/>
    </source>
</evidence>
<comment type="pathway">
    <text evidence="2">Glycan metabolism.</text>
</comment>
<feature type="transmembrane region" description="Helical" evidence="15">
    <location>
        <begin position="65"/>
        <end position="83"/>
    </location>
</feature>
<dbReference type="Pfam" id="PF10250">
    <property type="entry name" value="O-FucT"/>
    <property type="match status" value="1"/>
</dbReference>
<dbReference type="GO" id="GO:0016020">
    <property type="term" value="C:membrane"/>
    <property type="evidence" value="ECO:0007669"/>
    <property type="project" value="UniProtKB-SubCell"/>
</dbReference>
<evidence type="ECO:0000256" key="15">
    <source>
        <dbReference type="SAM" id="Phobius"/>
    </source>
</evidence>
<organism evidence="16 17">
    <name type="scientific">Acer yangbiense</name>
    <dbReference type="NCBI Taxonomy" id="1000413"/>
    <lineage>
        <taxon>Eukaryota</taxon>
        <taxon>Viridiplantae</taxon>
        <taxon>Streptophyta</taxon>
        <taxon>Embryophyta</taxon>
        <taxon>Tracheophyta</taxon>
        <taxon>Spermatophyta</taxon>
        <taxon>Magnoliopsida</taxon>
        <taxon>eudicotyledons</taxon>
        <taxon>Gunneridae</taxon>
        <taxon>Pentapetalae</taxon>
        <taxon>rosids</taxon>
        <taxon>malvids</taxon>
        <taxon>Sapindales</taxon>
        <taxon>Sapindaceae</taxon>
        <taxon>Hippocastanoideae</taxon>
        <taxon>Acereae</taxon>
        <taxon>Acer</taxon>
    </lineage>
</organism>
<gene>
    <name evidence="16" type="ORF">EZV62_018008</name>
</gene>
<dbReference type="EMBL" id="VAHF01000008">
    <property type="protein sequence ID" value="TXG56695.1"/>
    <property type="molecule type" value="Genomic_DNA"/>
</dbReference>
<evidence type="ECO:0000256" key="6">
    <source>
        <dbReference type="ARBA" id="ARBA00022692"/>
    </source>
</evidence>
<dbReference type="PANTHER" id="PTHR31741">
    <property type="entry name" value="OS02G0726500 PROTEIN-RELATED"/>
    <property type="match status" value="1"/>
</dbReference>
<comment type="subcellular location">
    <subcellularLocation>
        <location evidence="1">Membrane</location>
        <topology evidence="1">Single-pass type II membrane protein</topology>
    </subcellularLocation>
</comment>